<keyword evidence="3" id="KW-1185">Reference proteome</keyword>
<keyword evidence="1" id="KW-0812">Transmembrane</keyword>
<dbReference type="RefSeq" id="WP_025074261.1">
    <property type="nucleotide sequence ID" value="NZ_FQVD01000008.1"/>
</dbReference>
<dbReference type="EMBL" id="FQVD01000008">
    <property type="protein sequence ID" value="SHE94892.1"/>
    <property type="molecule type" value="Genomic_DNA"/>
</dbReference>
<dbReference type="AlphaFoldDB" id="A0A1M4XNU8"/>
<keyword evidence="1" id="KW-0472">Membrane</keyword>
<feature type="transmembrane region" description="Helical" evidence="1">
    <location>
        <begin position="30"/>
        <end position="52"/>
    </location>
</feature>
<protein>
    <recommendedName>
        <fullName evidence="4">Transmembrane protein</fullName>
    </recommendedName>
</protein>
<evidence type="ECO:0000256" key="1">
    <source>
        <dbReference type="SAM" id="Phobius"/>
    </source>
</evidence>
<dbReference type="OrthoDB" id="1029004at2"/>
<name>A0A1M4XNU8_9BACE</name>
<sequence>MNSKRKDLQYASVFLLAVVLTFLMGKGDNLWLVSWGDLIPSLFVLFIAGDCLHSSLLRIKSGEEGVKARWSTCFTFLVFGVVFIGDLFFIGDFIIDKIQGC</sequence>
<feature type="transmembrane region" description="Helical" evidence="1">
    <location>
        <begin position="7"/>
        <end position="24"/>
    </location>
</feature>
<accession>A0A1M4XNU8</accession>
<organism evidence="2 3">
    <name type="scientific">Bacteroides faecichinchillae</name>
    <dbReference type="NCBI Taxonomy" id="871325"/>
    <lineage>
        <taxon>Bacteria</taxon>
        <taxon>Pseudomonadati</taxon>
        <taxon>Bacteroidota</taxon>
        <taxon>Bacteroidia</taxon>
        <taxon>Bacteroidales</taxon>
        <taxon>Bacteroidaceae</taxon>
        <taxon>Bacteroides</taxon>
    </lineage>
</organism>
<evidence type="ECO:0000313" key="2">
    <source>
        <dbReference type="EMBL" id="SHE94892.1"/>
    </source>
</evidence>
<dbReference type="STRING" id="871325.SAMN05444349_108137"/>
<dbReference type="Proteomes" id="UP000184436">
    <property type="component" value="Unassembled WGS sequence"/>
</dbReference>
<keyword evidence="1" id="KW-1133">Transmembrane helix</keyword>
<gene>
    <name evidence="2" type="ORF">SAMN05444349_108137</name>
</gene>
<evidence type="ECO:0000313" key="3">
    <source>
        <dbReference type="Proteomes" id="UP000184436"/>
    </source>
</evidence>
<proteinExistence type="predicted"/>
<evidence type="ECO:0008006" key="4">
    <source>
        <dbReference type="Google" id="ProtNLM"/>
    </source>
</evidence>
<feature type="transmembrane region" description="Helical" evidence="1">
    <location>
        <begin position="73"/>
        <end position="95"/>
    </location>
</feature>
<reference evidence="2 3" key="1">
    <citation type="submission" date="2016-11" db="EMBL/GenBank/DDBJ databases">
        <authorList>
            <person name="Jaros S."/>
            <person name="Januszkiewicz K."/>
            <person name="Wedrychowicz H."/>
        </authorList>
    </citation>
    <scope>NUCLEOTIDE SEQUENCE [LARGE SCALE GENOMIC DNA]</scope>
    <source>
        <strain evidence="2 3">DSM 26883</strain>
    </source>
</reference>